<dbReference type="Pfam" id="PF03237">
    <property type="entry name" value="Terminase_6N"/>
    <property type="match status" value="1"/>
</dbReference>
<evidence type="ECO:0000256" key="4">
    <source>
        <dbReference type="ARBA" id="ARBA00023219"/>
    </source>
</evidence>
<dbReference type="InterPro" id="IPR035421">
    <property type="entry name" value="Terminase_6C"/>
</dbReference>
<keyword evidence="7" id="KW-1185">Reference proteome</keyword>
<dbReference type="RefSeq" id="YP_009609692.1">
    <property type="nucleotide sequence ID" value="NC_041997.1"/>
</dbReference>
<keyword evidence="4" id="KW-0231">Viral genome packaging</keyword>
<dbReference type="GO" id="GO:0005524">
    <property type="term" value="F:ATP binding"/>
    <property type="evidence" value="ECO:0007669"/>
    <property type="project" value="UniProtKB-KW"/>
</dbReference>
<dbReference type="SUPFAM" id="SSF52540">
    <property type="entry name" value="P-loop containing nucleoside triphosphate hydrolases"/>
    <property type="match status" value="1"/>
</dbReference>
<name>A0A218M2V5_9CAUD</name>
<evidence type="ECO:0000313" key="6">
    <source>
        <dbReference type="EMBL" id="ASD50371.1"/>
    </source>
</evidence>
<dbReference type="GeneID" id="40085777"/>
<dbReference type="Gene3D" id="3.40.50.300">
    <property type="entry name" value="P-loop containing nucleotide triphosphate hydrolases"/>
    <property type="match status" value="1"/>
</dbReference>
<dbReference type="OrthoDB" id="2011at10239"/>
<accession>A0A218M2V5</accession>
<dbReference type="Proteomes" id="UP000224101">
    <property type="component" value="Segment"/>
</dbReference>
<evidence type="ECO:0000313" key="7">
    <source>
        <dbReference type="Proteomes" id="UP000224101"/>
    </source>
</evidence>
<protein>
    <submittedName>
        <fullName evidence="6">Terminase large subunit</fullName>
    </submittedName>
</protein>
<evidence type="ECO:0000256" key="1">
    <source>
        <dbReference type="ARBA" id="ARBA00022612"/>
    </source>
</evidence>
<evidence type="ECO:0000256" key="2">
    <source>
        <dbReference type="ARBA" id="ARBA00022741"/>
    </source>
</evidence>
<dbReference type="EMBL" id="KY979132">
    <property type="protein sequence ID" value="ASD50371.1"/>
    <property type="molecule type" value="Genomic_DNA"/>
</dbReference>
<feature type="domain" description="Terminase large subunit gp17-like C-terminal" evidence="5">
    <location>
        <begin position="289"/>
        <end position="449"/>
    </location>
</feature>
<dbReference type="Gene3D" id="3.30.420.240">
    <property type="match status" value="1"/>
</dbReference>
<dbReference type="InterPro" id="IPR027417">
    <property type="entry name" value="P-loop_NTPase"/>
</dbReference>
<reference evidence="6 7" key="1">
    <citation type="submission" date="2017-08" db="EMBL/GenBank/DDBJ databases">
        <title>Characterization and complete genome sequence of novel bacteriophage infecting the causal agent of bacterial fruit blotch, Acidovorax citrulli.</title>
        <authorList>
            <person name="Midani A.R."/>
            <person name="Park S.-H."/>
            <person name="Choi T.-J."/>
        </authorList>
    </citation>
    <scope>NUCLEOTIDE SEQUENCE [LARGE SCALE GENOMIC DNA]</scope>
</reference>
<evidence type="ECO:0000256" key="3">
    <source>
        <dbReference type="ARBA" id="ARBA00022840"/>
    </source>
</evidence>
<keyword evidence="1" id="KW-1188">Viral release from host cell</keyword>
<dbReference type="Pfam" id="PF17289">
    <property type="entry name" value="Terminase_6C"/>
    <property type="match status" value="1"/>
</dbReference>
<keyword evidence="3" id="KW-0067">ATP-binding</keyword>
<evidence type="ECO:0000259" key="5">
    <source>
        <dbReference type="Pfam" id="PF17289"/>
    </source>
</evidence>
<proteinExistence type="predicted"/>
<dbReference type="KEGG" id="vg:40085777"/>
<sequence>MNVFEKQEYMRCIIDIPYFVRTYVKIVSLDDGLCAFMLYPYQERMIEHMHAHRFSIFMTSRQMGKTTVAAGYLLHEAIFNKSFRIAILANKGDQAREIMSRIQLMYEELPWFMQPGVSEWNKGSIKLGNGTTMFTGATSSSSVRGKSINIVYMDEFAHIENDTEFYQSTYPVITSGKTTKVIITSTPNGMNLFYKIWTEAVNGSNDYKALQIFWHDHPKRDESWLEEQERNMPPKQIAQEIHCAFHGSSDTLISGSKLQKLVHKRPVKTDEKENLQIYAEVQPGRSYVITVDTAEGVGADSSVCSVFDVTQQPYKHVAKYRSNIIPPLMFAKVAFDMGMHYNNALLVVESNNSSGAIVVNHLWYDLEYDNMLTTRTKEGENKISGAARSQPGVRTTVRTKALGCSNLKAMIESDMLETNDFDTIQELSTFCAKGKSYEASTGKNDDCVMTLVLFAWFSNEPYFAEMVDADIKGILADRLAEQEEFHMLGVYFDDGTEPAHVETF</sequence>
<organism evidence="6 7">
    <name type="scientific">Acidovorax phage ACP17</name>
    <dbReference type="NCBI Taxonomy" id="2010329"/>
    <lineage>
        <taxon>Viruses</taxon>
        <taxon>Duplodnaviria</taxon>
        <taxon>Heunggongvirae</taxon>
        <taxon>Uroviricota</taxon>
        <taxon>Caudoviricetes</taxon>
        <taxon>Busanvirus</taxon>
        <taxon>Busanvirus ACP17</taxon>
    </lineage>
</organism>
<keyword evidence="2" id="KW-0547">Nucleotide-binding</keyword>